<dbReference type="InterPro" id="IPR011009">
    <property type="entry name" value="Kinase-like_dom_sf"/>
</dbReference>
<gene>
    <name evidence="3" type="ORF">B0H67DRAFT_591592</name>
</gene>
<name>A0AA40DI89_9PEZI</name>
<feature type="domain" description="Protein kinase" evidence="2">
    <location>
        <begin position="59"/>
        <end position="301"/>
    </location>
</feature>
<dbReference type="SUPFAM" id="SSF56112">
    <property type="entry name" value="Protein kinase-like (PK-like)"/>
    <property type="match status" value="1"/>
</dbReference>
<keyword evidence="3" id="KW-0808">Transferase</keyword>
<dbReference type="EMBL" id="JAUKUA010000007">
    <property type="protein sequence ID" value="KAK0704524.1"/>
    <property type="molecule type" value="Genomic_DNA"/>
</dbReference>
<dbReference type="Proteomes" id="UP001172102">
    <property type="component" value="Unassembled WGS sequence"/>
</dbReference>
<dbReference type="Gene3D" id="1.10.510.10">
    <property type="entry name" value="Transferase(Phosphotransferase) domain 1"/>
    <property type="match status" value="1"/>
</dbReference>
<evidence type="ECO:0000256" key="1">
    <source>
        <dbReference type="SAM" id="MobiDB-lite"/>
    </source>
</evidence>
<sequence length="301" mass="33536">MSDLVRTFEKDEVRVSERRNVKTGAKSGLYYYWGEGPVDEDDQLFVGTIDGSPSEHTVEQINEALEQVSNERIFFPLPVPWFFANTHVTVANEWLDDAEEWFLKRPWLTRIINCPHDAPTVVAEWFAIEVKMLELLSSYPQHPNIVKYHGCRVRKGRVTGVYLDKVEGGNLWEHMQSGKTVEKEAFLAALESAILHLHNIVGIAHNDIQPFNIMVSPAGIPTLVDLGSSELVGEEISQCRMLSTWGEDPPDRRWKPPAQPSLAPTCLPSLETSPRSTSCVPGSTALFTPGNASAQNKAADG</sequence>
<dbReference type="InterPro" id="IPR000719">
    <property type="entry name" value="Prot_kinase_dom"/>
</dbReference>
<dbReference type="AlphaFoldDB" id="A0AA40DI89"/>
<evidence type="ECO:0000313" key="4">
    <source>
        <dbReference type="Proteomes" id="UP001172102"/>
    </source>
</evidence>
<protein>
    <submittedName>
        <fullName evidence="3">Kinase-like domain-containing protein</fullName>
    </submittedName>
</protein>
<keyword evidence="3" id="KW-0418">Kinase</keyword>
<comment type="caution">
    <text evidence="3">The sequence shown here is derived from an EMBL/GenBank/DDBJ whole genome shotgun (WGS) entry which is preliminary data.</text>
</comment>
<evidence type="ECO:0000313" key="3">
    <source>
        <dbReference type="EMBL" id="KAK0704524.1"/>
    </source>
</evidence>
<reference evidence="3" key="1">
    <citation type="submission" date="2023-06" db="EMBL/GenBank/DDBJ databases">
        <title>Genome-scale phylogeny and comparative genomics of the fungal order Sordariales.</title>
        <authorList>
            <consortium name="Lawrence Berkeley National Laboratory"/>
            <person name="Hensen N."/>
            <person name="Bonometti L."/>
            <person name="Westerberg I."/>
            <person name="Brannstrom I.O."/>
            <person name="Guillou S."/>
            <person name="Cros-Aarteil S."/>
            <person name="Calhoun S."/>
            <person name="Haridas S."/>
            <person name="Kuo A."/>
            <person name="Mondo S."/>
            <person name="Pangilinan J."/>
            <person name="Riley R."/>
            <person name="Labutti K."/>
            <person name="Andreopoulos B."/>
            <person name="Lipzen A."/>
            <person name="Chen C."/>
            <person name="Yanf M."/>
            <person name="Daum C."/>
            <person name="Ng V."/>
            <person name="Clum A."/>
            <person name="Steindorff A."/>
            <person name="Ohm R."/>
            <person name="Martin F."/>
            <person name="Silar P."/>
            <person name="Natvig D."/>
            <person name="Lalanne C."/>
            <person name="Gautier V."/>
            <person name="Ament-Velasquez S.L."/>
            <person name="Kruys A."/>
            <person name="Hutchinson M.I."/>
            <person name="Powell A.J."/>
            <person name="Barry K."/>
            <person name="Miller A.N."/>
            <person name="Grigoriev I.V."/>
            <person name="Debuchy R."/>
            <person name="Gladieux P."/>
            <person name="Thoren M.H."/>
            <person name="Johannesson H."/>
        </authorList>
    </citation>
    <scope>NUCLEOTIDE SEQUENCE</scope>
    <source>
        <strain evidence="3">SMH4607-1</strain>
    </source>
</reference>
<feature type="compositionally biased region" description="Polar residues" evidence="1">
    <location>
        <begin position="270"/>
        <end position="281"/>
    </location>
</feature>
<dbReference type="GO" id="GO:0004672">
    <property type="term" value="F:protein kinase activity"/>
    <property type="evidence" value="ECO:0007669"/>
    <property type="project" value="InterPro"/>
</dbReference>
<dbReference type="Pfam" id="PF00069">
    <property type="entry name" value="Pkinase"/>
    <property type="match status" value="1"/>
</dbReference>
<feature type="region of interest" description="Disordered" evidence="1">
    <location>
        <begin position="243"/>
        <end position="301"/>
    </location>
</feature>
<accession>A0AA40DI89</accession>
<organism evidence="3 4">
    <name type="scientific">Lasiosphaeris hirsuta</name>
    <dbReference type="NCBI Taxonomy" id="260670"/>
    <lineage>
        <taxon>Eukaryota</taxon>
        <taxon>Fungi</taxon>
        <taxon>Dikarya</taxon>
        <taxon>Ascomycota</taxon>
        <taxon>Pezizomycotina</taxon>
        <taxon>Sordariomycetes</taxon>
        <taxon>Sordariomycetidae</taxon>
        <taxon>Sordariales</taxon>
        <taxon>Lasiosphaeriaceae</taxon>
        <taxon>Lasiosphaeris</taxon>
    </lineage>
</organism>
<dbReference type="PROSITE" id="PS50011">
    <property type="entry name" value="PROTEIN_KINASE_DOM"/>
    <property type="match status" value="1"/>
</dbReference>
<feature type="compositionally biased region" description="Polar residues" evidence="1">
    <location>
        <begin position="290"/>
        <end position="301"/>
    </location>
</feature>
<keyword evidence="4" id="KW-1185">Reference proteome</keyword>
<evidence type="ECO:0000259" key="2">
    <source>
        <dbReference type="PROSITE" id="PS50011"/>
    </source>
</evidence>
<proteinExistence type="predicted"/>
<dbReference type="GO" id="GO:0005524">
    <property type="term" value="F:ATP binding"/>
    <property type="evidence" value="ECO:0007669"/>
    <property type="project" value="InterPro"/>
</dbReference>